<name>A0A1I6EU89_9PSEU</name>
<gene>
    <name evidence="3" type="ORF">SAMN04488564_105542</name>
</gene>
<reference evidence="4" key="1">
    <citation type="submission" date="2016-10" db="EMBL/GenBank/DDBJ databases">
        <authorList>
            <person name="Varghese N."/>
            <person name="Submissions S."/>
        </authorList>
    </citation>
    <scope>NUCLEOTIDE SEQUENCE [LARGE SCALE GENOMIC DNA]</scope>
    <source>
        <strain evidence="4">DSM 44232</strain>
    </source>
</reference>
<dbReference type="AlphaFoldDB" id="A0A1I6EU89"/>
<sequence>MIRKTTAAALVLSAIPAALALTLFAGTAQADDDTPWGKGLGGDTPWSQIVNDGDTPWGTVTSDDTPWGRSITLPTLPTDGDTPWGDDTPWG</sequence>
<evidence type="ECO:0000256" key="2">
    <source>
        <dbReference type="SAM" id="SignalP"/>
    </source>
</evidence>
<accession>A0A1I6EU89</accession>
<keyword evidence="2" id="KW-0732">Signal</keyword>
<dbReference type="EMBL" id="FOYL01000005">
    <property type="protein sequence ID" value="SFR21295.1"/>
    <property type="molecule type" value="Genomic_DNA"/>
</dbReference>
<dbReference type="OrthoDB" id="9953092at2"/>
<feature type="chain" id="PRO_5011436502" evidence="2">
    <location>
        <begin position="31"/>
        <end position="91"/>
    </location>
</feature>
<evidence type="ECO:0000313" key="4">
    <source>
        <dbReference type="Proteomes" id="UP000198583"/>
    </source>
</evidence>
<proteinExistence type="predicted"/>
<feature type="compositionally biased region" description="Low complexity" evidence="1">
    <location>
        <begin position="72"/>
        <end position="91"/>
    </location>
</feature>
<keyword evidence="4" id="KW-1185">Reference proteome</keyword>
<evidence type="ECO:0000256" key="1">
    <source>
        <dbReference type="SAM" id="MobiDB-lite"/>
    </source>
</evidence>
<protein>
    <submittedName>
        <fullName evidence="3">Uncharacterized protein</fullName>
    </submittedName>
</protein>
<feature type="region of interest" description="Disordered" evidence="1">
    <location>
        <begin position="32"/>
        <end position="91"/>
    </location>
</feature>
<dbReference type="RefSeq" id="WP_093597705.1">
    <property type="nucleotide sequence ID" value="NZ_FOYL01000005.1"/>
</dbReference>
<feature type="signal peptide" evidence="2">
    <location>
        <begin position="1"/>
        <end position="30"/>
    </location>
</feature>
<organism evidence="3 4">
    <name type="scientific">Lentzea waywayandensis</name>
    <dbReference type="NCBI Taxonomy" id="84724"/>
    <lineage>
        <taxon>Bacteria</taxon>
        <taxon>Bacillati</taxon>
        <taxon>Actinomycetota</taxon>
        <taxon>Actinomycetes</taxon>
        <taxon>Pseudonocardiales</taxon>
        <taxon>Pseudonocardiaceae</taxon>
        <taxon>Lentzea</taxon>
    </lineage>
</organism>
<evidence type="ECO:0000313" key="3">
    <source>
        <dbReference type="EMBL" id="SFR21295.1"/>
    </source>
</evidence>
<dbReference type="Proteomes" id="UP000198583">
    <property type="component" value="Unassembled WGS sequence"/>
</dbReference>